<dbReference type="GO" id="GO:0016020">
    <property type="term" value="C:membrane"/>
    <property type="evidence" value="ECO:0007669"/>
    <property type="project" value="UniProtKB-SubCell"/>
</dbReference>
<name>A0AA42LD57_9GAMM</name>
<proteinExistence type="predicted"/>
<keyword evidence="4" id="KW-0812">Transmembrane</keyword>
<comment type="caution">
    <text evidence="9">The sequence shown here is derived from an EMBL/GenBank/DDBJ whole genome shotgun (WGS) entry which is preliminary data.</text>
</comment>
<evidence type="ECO:0000313" key="9">
    <source>
        <dbReference type="EMBL" id="MDH0701131.1"/>
    </source>
</evidence>
<dbReference type="Proteomes" id="UP001161137">
    <property type="component" value="Unassembled WGS sequence"/>
</dbReference>
<evidence type="ECO:0000256" key="3">
    <source>
        <dbReference type="ARBA" id="ARBA00022679"/>
    </source>
</evidence>
<evidence type="ECO:0000256" key="2">
    <source>
        <dbReference type="ARBA" id="ARBA00022676"/>
    </source>
</evidence>
<gene>
    <name evidence="9" type="ORF">N5D41_06450</name>
</gene>
<dbReference type="RefSeq" id="WP_196459851.1">
    <property type="nucleotide sequence ID" value="NZ_JACFYY010000011.1"/>
</dbReference>
<comment type="subcellular location">
    <subcellularLocation>
        <location evidence="1">Membrane</location>
        <topology evidence="1">Single-pass membrane protein</topology>
    </subcellularLocation>
</comment>
<protein>
    <submittedName>
        <fullName evidence="9">Glycosyltransferase family 61 protein</fullName>
    </submittedName>
</protein>
<accession>A0AA42LD57</accession>
<keyword evidence="7" id="KW-0325">Glycoprotein</keyword>
<dbReference type="InterPro" id="IPR049625">
    <property type="entry name" value="Glyco_transf_61_cat"/>
</dbReference>
<feature type="domain" description="Glycosyltransferase 61 catalytic" evidence="8">
    <location>
        <begin position="144"/>
        <end position="327"/>
    </location>
</feature>
<dbReference type="EMBL" id="JAOCDH010000005">
    <property type="protein sequence ID" value="MDH0701131.1"/>
    <property type="molecule type" value="Genomic_DNA"/>
</dbReference>
<sequence>MSQSRHMQDTLVSARLVSVRGATGCIGLVELAAAADWPAPSLEMVGFTIDQGVRQAQQTTLAQYSAQLHNVRVVSGMAGIGDLARGEYICDSVHENRARLKKVWYTKYGLHLDEGDTCRFHCGAGEPLQVANAICFFGWENRNYAHWLSEKLGRFYWINQAGLPDDTVVLVEAGLPKSIMDSLALFWPRARTLCIQRGRACDVAVLHYFSDTADIWEPSPGFTYRGDEYHLYPKAIAWMAERVKARCKAVEGQGKAYLPRPPGGNGRAIVNQQELIYQLRDYGFQAFRPEQHDFASQVCCLAACDVAVLGSGAAAANALWMPRGAILVILIQDSPQMWYWFFHALAAVVGVKVIYHRVKALSSTHNVLFHQNVEVPIPELCNWLSRLDGLGIKNGCGYGEMIPILDRLGAGLAQLREFKNAKRQSLS</sequence>
<dbReference type="InterPro" id="IPR007657">
    <property type="entry name" value="Glycosyltransferase_61"/>
</dbReference>
<keyword evidence="2" id="KW-0328">Glycosyltransferase</keyword>
<keyword evidence="6" id="KW-0472">Membrane</keyword>
<evidence type="ECO:0000256" key="1">
    <source>
        <dbReference type="ARBA" id="ARBA00004167"/>
    </source>
</evidence>
<dbReference type="AlphaFoldDB" id="A0AA42LD57"/>
<organism evidence="9 10">
    <name type="scientific">Ectopseudomonas toyotomiensis</name>
    <dbReference type="NCBI Taxonomy" id="554344"/>
    <lineage>
        <taxon>Bacteria</taxon>
        <taxon>Pseudomonadati</taxon>
        <taxon>Pseudomonadota</taxon>
        <taxon>Gammaproteobacteria</taxon>
        <taxon>Pseudomonadales</taxon>
        <taxon>Pseudomonadaceae</taxon>
        <taxon>Ectopseudomonas</taxon>
    </lineage>
</organism>
<evidence type="ECO:0000256" key="7">
    <source>
        <dbReference type="ARBA" id="ARBA00023180"/>
    </source>
</evidence>
<keyword evidence="5" id="KW-1133">Transmembrane helix</keyword>
<evidence type="ECO:0000256" key="4">
    <source>
        <dbReference type="ARBA" id="ARBA00022692"/>
    </source>
</evidence>
<evidence type="ECO:0000256" key="5">
    <source>
        <dbReference type="ARBA" id="ARBA00022989"/>
    </source>
</evidence>
<evidence type="ECO:0000259" key="8">
    <source>
        <dbReference type="Pfam" id="PF04577"/>
    </source>
</evidence>
<evidence type="ECO:0000313" key="10">
    <source>
        <dbReference type="Proteomes" id="UP001161137"/>
    </source>
</evidence>
<dbReference type="GO" id="GO:0016757">
    <property type="term" value="F:glycosyltransferase activity"/>
    <property type="evidence" value="ECO:0007669"/>
    <property type="project" value="UniProtKB-KW"/>
</dbReference>
<reference evidence="9" key="1">
    <citation type="submission" date="2022-09" db="EMBL/GenBank/DDBJ databases">
        <title>Intensive care unit water sources are persistently colonized with multi-drug resistant bacteria and are the site of extensive horizontal gene transfer of antibiotic resistance genes.</title>
        <authorList>
            <person name="Diorio-Toth L."/>
        </authorList>
    </citation>
    <scope>NUCLEOTIDE SEQUENCE</scope>
    <source>
        <strain evidence="9">GD03863</strain>
    </source>
</reference>
<evidence type="ECO:0000256" key="6">
    <source>
        <dbReference type="ARBA" id="ARBA00023136"/>
    </source>
</evidence>
<dbReference type="PANTHER" id="PTHR20961:SF38">
    <property type="entry name" value="PROTEIN O-LINKED-MANNOSE BETA-1,4-N-ACETYLGLUCOSAMINYLTRANSFERASE 2"/>
    <property type="match status" value="1"/>
</dbReference>
<keyword evidence="3" id="KW-0808">Transferase</keyword>
<dbReference type="PANTHER" id="PTHR20961">
    <property type="entry name" value="GLYCOSYLTRANSFERASE"/>
    <property type="match status" value="1"/>
</dbReference>
<dbReference type="Pfam" id="PF04577">
    <property type="entry name" value="Glyco_transf_61"/>
    <property type="match status" value="1"/>
</dbReference>